<evidence type="ECO:0000259" key="5">
    <source>
        <dbReference type="PROSITE" id="PS50212"/>
    </source>
</evidence>
<dbReference type="Gene3D" id="1.20.870.10">
    <property type="entry name" value="Son of sevenless (SoS) protein Chain: S domain 1"/>
    <property type="match status" value="1"/>
</dbReference>
<dbReference type="GO" id="GO:0005886">
    <property type="term" value="C:plasma membrane"/>
    <property type="evidence" value="ECO:0007669"/>
    <property type="project" value="TreeGrafter"/>
</dbReference>
<feature type="region of interest" description="Disordered" evidence="3">
    <location>
        <begin position="403"/>
        <end position="438"/>
    </location>
</feature>
<dbReference type="Gene3D" id="1.10.840.10">
    <property type="entry name" value="Ras guanine-nucleotide exchange factors catalytic domain"/>
    <property type="match status" value="2"/>
</dbReference>
<dbReference type="InterPro" id="IPR000651">
    <property type="entry name" value="Ras-like_Gua-exchang_fac_N"/>
</dbReference>
<protein>
    <submittedName>
        <fullName evidence="6">Cell division control protein 25</fullName>
    </submittedName>
</protein>
<dbReference type="InterPro" id="IPR023578">
    <property type="entry name" value="Ras_GEF_dom_sf"/>
</dbReference>
<dbReference type="Proteomes" id="UP000187429">
    <property type="component" value="Unassembled WGS sequence"/>
</dbReference>
<dbReference type="GO" id="GO:0007265">
    <property type="term" value="P:Ras protein signal transduction"/>
    <property type="evidence" value="ECO:0007669"/>
    <property type="project" value="TreeGrafter"/>
</dbReference>
<feature type="domain" description="N-terminal Ras-GEF" evidence="5">
    <location>
        <begin position="976"/>
        <end position="1109"/>
    </location>
</feature>
<feature type="compositionally biased region" description="Polar residues" evidence="3">
    <location>
        <begin position="523"/>
        <end position="538"/>
    </location>
</feature>
<organism evidence="6 7">
    <name type="scientific">Smittium culicis</name>
    <dbReference type="NCBI Taxonomy" id="133412"/>
    <lineage>
        <taxon>Eukaryota</taxon>
        <taxon>Fungi</taxon>
        <taxon>Fungi incertae sedis</taxon>
        <taxon>Zoopagomycota</taxon>
        <taxon>Kickxellomycotina</taxon>
        <taxon>Harpellomycetes</taxon>
        <taxon>Harpellales</taxon>
        <taxon>Legeriomycetaceae</taxon>
        <taxon>Smittium</taxon>
    </lineage>
</organism>
<reference evidence="7" key="1">
    <citation type="submission" date="2017-01" db="EMBL/GenBank/DDBJ databases">
        <authorList>
            <person name="Wang Y."/>
            <person name="White M."/>
            <person name="Kvist S."/>
            <person name="Moncalvo J.-M."/>
        </authorList>
    </citation>
    <scope>NUCLEOTIDE SEQUENCE [LARGE SCALE GENOMIC DNA]</scope>
    <source>
        <strain evidence="7">ID-206-W2</strain>
    </source>
</reference>
<dbReference type="OrthoDB" id="28357at2759"/>
<feature type="region of interest" description="Disordered" evidence="3">
    <location>
        <begin position="1383"/>
        <end position="1406"/>
    </location>
</feature>
<dbReference type="GO" id="GO:0005085">
    <property type="term" value="F:guanyl-nucleotide exchange factor activity"/>
    <property type="evidence" value="ECO:0007669"/>
    <property type="project" value="UniProtKB-KW"/>
</dbReference>
<dbReference type="CDD" id="cd06224">
    <property type="entry name" value="REM"/>
    <property type="match status" value="1"/>
</dbReference>
<evidence type="ECO:0000256" key="3">
    <source>
        <dbReference type="SAM" id="MobiDB-lite"/>
    </source>
</evidence>
<dbReference type="PROSITE" id="PS50212">
    <property type="entry name" value="RASGEF_NTER"/>
    <property type="match status" value="1"/>
</dbReference>
<dbReference type="PANTHER" id="PTHR23113:SF354">
    <property type="entry name" value="BUD SITE SELECTION PROTEIN 5"/>
    <property type="match status" value="1"/>
</dbReference>
<comment type="caution">
    <text evidence="6">The sequence shown here is derived from an EMBL/GenBank/DDBJ whole genome shotgun (WGS) entry which is preliminary data.</text>
</comment>
<evidence type="ECO:0000313" key="7">
    <source>
        <dbReference type="Proteomes" id="UP000187429"/>
    </source>
</evidence>
<dbReference type="InterPro" id="IPR008937">
    <property type="entry name" value="Ras-like_GEF"/>
</dbReference>
<evidence type="ECO:0000313" key="6">
    <source>
        <dbReference type="EMBL" id="OMJ20763.1"/>
    </source>
</evidence>
<dbReference type="GO" id="GO:0051301">
    <property type="term" value="P:cell division"/>
    <property type="evidence" value="ECO:0007669"/>
    <property type="project" value="UniProtKB-KW"/>
</dbReference>
<dbReference type="SUPFAM" id="SSF48366">
    <property type="entry name" value="Ras GEF"/>
    <property type="match status" value="2"/>
</dbReference>
<feature type="region of interest" description="Disordered" evidence="3">
    <location>
        <begin position="523"/>
        <end position="550"/>
    </location>
</feature>
<dbReference type="SMART" id="SM00147">
    <property type="entry name" value="RasGEF"/>
    <property type="match status" value="1"/>
</dbReference>
<evidence type="ECO:0000256" key="1">
    <source>
        <dbReference type="ARBA" id="ARBA00022658"/>
    </source>
</evidence>
<keyword evidence="6" id="KW-0132">Cell division</keyword>
<sequence length="1557" mass="176417">MNVFRQILKKKNDLPKLQTVQNESISLNQDISLLINKLNQPPVLEHELSFWSIDIKADIDYILNLIESRDFLSTLSTSFDYLSLYTHLINSSLEISFYSKLATSEWPPNGLDKSLLDFSCNLSTTLKSFQNISPSAPSSPKKSFSSEDAWDMIEDVIDETHLSQLKLNEIKSKACSTLSFYPHKSSSLLQSSIGYVNSRLRELDNFISQNSNLPLSRNDIYITKLVYNQTFIKSMNLFQEIAKLNSLIFILFTPKSSDKPQFNKFAKKDKFSIVTERANSLNFLILAFFKSCESIYIDFPKIPFNSSLKMVSDHYSKILSSFMSLEDSIMSVVLNPDILASVSSNFFNSYESSTNLSQFKVDHIKSQQSILSIFFESYKPPSLYYPSNNVPLNDIKLSNDNSSNQHNFIDTNSDTSNNLPSNTSAPNVTTSNRRSDSGTAETLFDYGIPIASSFKPFTSLESSISSEINPLYEKISNDIFISELSSDYDSNSRKSVLPESSLNKVPESRLSNIKTVSANNINSSFTRTNSSTDENFSSLDKEPKSSSKNNLPTLIIPNDYSFRPRSLSSPNFSSEFENSVFDDVMSPKRDTFFKYDSPKNNFINRITRSLTADKFAGKQIDISYQKNTIRDKHSSDDPVIRNWYSFLVKNSDKKNSADLTNDSRLLKFPVLIDDKQNNRKSTSPLENPSDAFSRKFTLKTSVSHASGMCQQFSVLDMNNSELDPYEMRRTCLRKETSYSNFTRRMQPDIYNPENSSVSPSKLSSYRSIDQGFNLIDISPPTKKPSIILRSFSESKINNEEFGNSESSDNGYIVIDSSLSQFTSFKPPKSPNTSPISPIDITKSVSHPPIRFKLASIYSNNSGTYEMTNSPSQLIAPSPSFGITSDNKIIEKMQKSLPEIPGKNIVSEATSISSNELSSPLETENKSSLGPFDSLVFPGLLASPSDTSSEKLDKEKLLLDFESFLKTDYSESELILENDKVIGGTLRALIERLTPHNTSVDSEFFNAFLLNFRSFCTPIEFLRQLIERFNMSPPELLNKYPSLLEKWVEKKKIPSNLRIYNVLKTWLDSYFYIDEDFECLDTIERFAHENLVETKAVLGARLIQLVRERKSEYSQLASGSIKRINKSKNLDLMFMSKFSNVTNLPPPPKHKLSKSIIKSLINSNPIDILDIDHVELARQLTVCESYMYCCIRPHELLGRSFTNSSNAFTFPNTIGMSKMSNQLAYWVIIYILSEETPKARAKILKYMIKVANECMLLNNFNSLFLFVSAFSSSFISRLKKTWALVDVKYITLYNNMQKITDHNRNYSYYRNLLSATPPPALPFLGVVLTDLTFNDDGNPKFRKTNSISTPMSSRRGNSEFDGIKASIKPANSLREDKLTNSFILDKKAENPNDTASNESPKKNFGFLKTNNSVSDNSMTISSFSELSLSPSNKEVEGDNEFSFQSNLASFGNFGSSKAKNSKTNEVVNDANPGLVKSETSISPSYKSIDEELPTINFSKYNRTVKIIENVQKYQVPYNLHLITELVEYLQASLKSAEEFWDDEKYYQRSLQLEPRTNK</sequence>
<keyword evidence="1 2" id="KW-0344">Guanine-nucleotide releasing factor</keyword>
<evidence type="ECO:0000259" key="4">
    <source>
        <dbReference type="PROSITE" id="PS50009"/>
    </source>
</evidence>
<dbReference type="PANTHER" id="PTHR23113">
    <property type="entry name" value="GUANINE NUCLEOTIDE EXCHANGE FACTOR"/>
    <property type="match status" value="1"/>
</dbReference>
<proteinExistence type="predicted"/>
<feature type="domain" description="Ras-GEF" evidence="4">
    <location>
        <begin position="1171"/>
        <end position="1400"/>
    </location>
</feature>
<dbReference type="Pfam" id="PF00617">
    <property type="entry name" value="RasGEF"/>
    <property type="match status" value="1"/>
</dbReference>
<accession>A0A1R1Y1H9</accession>
<name>A0A1R1Y1H9_9FUNG</name>
<feature type="compositionally biased region" description="Polar residues" evidence="3">
    <location>
        <begin position="1455"/>
        <end position="1465"/>
    </location>
</feature>
<keyword evidence="7" id="KW-1185">Reference proteome</keyword>
<dbReference type="SMART" id="SM00229">
    <property type="entry name" value="RasGEFN"/>
    <property type="match status" value="1"/>
</dbReference>
<dbReference type="PROSITE" id="PS50009">
    <property type="entry name" value="RASGEF_CAT"/>
    <property type="match status" value="1"/>
</dbReference>
<evidence type="ECO:0000256" key="2">
    <source>
        <dbReference type="PROSITE-ProRule" id="PRU00168"/>
    </source>
</evidence>
<dbReference type="InterPro" id="IPR001895">
    <property type="entry name" value="RASGEF_cat_dom"/>
</dbReference>
<keyword evidence="6" id="KW-0131">Cell cycle</keyword>
<feature type="region of interest" description="Disordered" evidence="3">
    <location>
        <begin position="1455"/>
        <end position="1479"/>
    </location>
</feature>
<gene>
    <name evidence="6" type="ORF">AYI69_g6083</name>
</gene>
<dbReference type="Pfam" id="PF00618">
    <property type="entry name" value="RasGEF_N"/>
    <property type="match status" value="1"/>
</dbReference>
<dbReference type="EMBL" id="LSSM01002670">
    <property type="protein sequence ID" value="OMJ20763.1"/>
    <property type="molecule type" value="Genomic_DNA"/>
</dbReference>
<dbReference type="InterPro" id="IPR036964">
    <property type="entry name" value="RASGEF_cat_dom_sf"/>
</dbReference>